<dbReference type="OrthoDB" id="10297298at2759"/>
<reference evidence="1 2" key="1">
    <citation type="submission" date="2016-06" db="EMBL/GenBank/DDBJ databases">
        <authorList>
            <consortium name="Pathogen Informatics"/>
        </authorList>
    </citation>
    <scope>NUCLEOTIDE SEQUENCE [LARGE SCALE GENOMIC DNA]</scope>
    <source>
        <strain evidence="1">PocGH01</strain>
    </source>
</reference>
<evidence type="ECO:0000313" key="1">
    <source>
        <dbReference type="EMBL" id="SBT84548.1"/>
    </source>
</evidence>
<evidence type="ECO:0000313" key="2">
    <source>
        <dbReference type="Proteomes" id="UP000242942"/>
    </source>
</evidence>
<protein>
    <recommendedName>
        <fullName evidence="3">PIR protein</fullName>
    </recommendedName>
</protein>
<organism evidence="1 2">
    <name type="scientific">Plasmodium ovale</name>
    <name type="common">malaria parasite P. ovale</name>
    <dbReference type="NCBI Taxonomy" id="36330"/>
    <lineage>
        <taxon>Eukaryota</taxon>
        <taxon>Sar</taxon>
        <taxon>Alveolata</taxon>
        <taxon>Apicomplexa</taxon>
        <taxon>Aconoidasida</taxon>
        <taxon>Haemosporida</taxon>
        <taxon>Plasmodiidae</taxon>
        <taxon>Plasmodium</taxon>
        <taxon>Plasmodium (Plasmodium)</taxon>
    </lineage>
</organism>
<proteinExistence type="predicted"/>
<accession>A0A1D3JFJ7</accession>
<keyword evidence="2" id="KW-1185">Reference proteome</keyword>
<dbReference type="Proteomes" id="UP000242942">
    <property type="component" value="Unassembled WGS sequence"/>
</dbReference>
<gene>
    <name evidence="1" type="primary">PocGH01_00205400</name>
    <name evidence="1" type="ORF">POCGH01_00205400</name>
</gene>
<name>A0A1D3JFJ7_PLAOA</name>
<evidence type="ECO:0008006" key="3">
    <source>
        <dbReference type="Google" id="ProtNLM"/>
    </source>
</evidence>
<sequence>MYNQIERWGEYHKEACINFKKIYDGIESSVFQNVQILYNLYNEYNNTKEIIMYHRNTNCDKCLQHANNCFNIYKNAANKCPSIYYYNFCGLLFNFSSLYKSLTSVWPQKTIVLPPLSPNEQRCPENLAPEQALQKTALGSQGFQGDSNNDNNELLFKNILFRFL</sequence>
<dbReference type="VEuPathDB" id="PlasmoDB:PocGH01_00205400"/>
<dbReference type="AlphaFoldDB" id="A0A1D3JFJ7"/>
<dbReference type="EMBL" id="FLRI01000534">
    <property type="protein sequence ID" value="SBT84548.1"/>
    <property type="molecule type" value="Genomic_DNA"/>
</dbReference>
<dbReference type="VEuPathDB" id="PlasmoDB:POWCR01_000056600"/>